<evidence type="ECO:0000256" key="15">
    <source>
        <dbReference type="SAM" id="SignalP"/>
    </source>
</evidence>
<evidence type="ECO:0000256" key="5">
    <source>
        <dbReference type="ARBA" id="ARBA00022475"/>
    </source>
</evidence>
<keyword evidence="11" id="KW-0624">Polysaccharide degradation</keyword>
<dbReference type="Proteomes" id="UP001150569">
    <property type="component" value="Unassembled WGS sequence"/>
</dbReference>
<evidence type="ECO:0000256" key="3">
    <source>
        <dbReference type="ARBA" id="ARBA00008773"/>
    </source>
</evidence>
<evidence type="ECO:0000256" key="13">
    <source>
        <dbReference type="ARBA" id="ARBA00042373"/>
    </source>
</evidence>
<comment type="caution">
    <text evidence="16">The sequence shown here is derived from an EMBL/GenBank/DDBJ whole genome shotgun (WGS) entry which is preliminary data.</text>
</comment>
<dbReference type="GO" id="GO:0009277">
    <property type="term" value="C:fungal-type cell wall"/>
    <property type="evidence" value="ECO:0007669"/>
    <property type="project" value="TreeGrafter"/>
</dbReference>
<evidence type="ECO:0000256" key="7">
    <source>
        <dbReference type="ARBA" id="ARBA00023136"/>
    </source>
</evidence>
<protein>
    <recommendedName>
        <fullName evidence="4">glucan endo-1,3-beta-D-glucosidase</fullName>
        <ecNumber evidence="4">3.2.1.39</ecNumber>
    </recommendedName>
    <alternativeName>
        <fullName evidence="14">Endo-1,3-beta-glucanase btgC</fullName>
    </alternativeName>
    <alternativeName>
        <fullName evidence="13">Laminarinase btgC</fullName>
    </alternativeName>
</protein>
<dbReference type="GO" id="GO:0000272">
    <property type="term" value="P:polysaccharide catabolic process"/>
    <property type="evidence" value="ECO:0007669"/>
    <property type="project" value="UniProtKB-KW"/>
</dbReference>
<evidence type="ECO:0000313" key="16">
    <source>
        <dbReference type="EMBL" id="KAJ1928526.1"/>
    </source>
</evidence>
<dbReference type="PANTHER" id="PTHR16631:SF17">
    <property type="entry name" value="GLUCAN ENDO-1,3-BETA-GLUCOSIDASE BTGC"/>
    <property type="match status" value="1"/>
</dbReference>
<dbReference type="AlphaFoldDB" id="A0A9W8AD53"/>
<evidence type="ECO:0000256" key="11">
    <source>
        <dbReference type="ARBA" id="ARBA00023326"/>
    </source>
</evidence>
<dbReference type="SUPFAM" id="SSF51445">
    <property type="entry name" value="(Trans)glycosidases"/>
    <property type="match status" value="1"/>
</dbReference>
<organism evidence="16 17">
    <name type="scientific">Tieghemiomyces parasiticus</name>
    <dbReference type="NCBI Taxonomy" id="78921"/>
    <lineage>
        <taxon>Eukaryota</taxon>
        <taxon>Fungi</taxon>
        <taxon>Fungi incertae sedis</taxon>
        <taxon>Zoopagomycota</taxon>
        <taxon>Kickxellomycotina</taxon>
        <taxon>Dimargaritomycetes</taxon>
        <taxon>Dimargaritales</taxon>
        <taxon>Dimargaritaceae</taxon>
        <taxon>Tieghemiomyces</taxon>
    </lineage>
</organism>
<name>A0A9W8AD53_9FUNG</name>
<evidence type="ECO:0000256" key="1">
    <source>
        <dbReference type="ARBA" id="ARBA00000382"/>
    </source>
</evidence>
<dbReference type="GO" id="GO:0005576">
    <property type="term" value="C:extracellular region"/>
    <property type="evidence" value="ECO:0007669"/>
    <property type="project" value="TreeGrafter"/>
</dbReference>
<dbReference type="GO" id="GO:0042973">
    <property type="term" value="F:glucan endo-1,3-beta-D-glucosidase activity"/>
    <property type="evidence" value="ECO:0007669"/>
    <property type="project" value="UniProtKB-EC"/>
</dbReference>
<gene>
    <name evidence="16" type="ORF">IWQ60_001950</name>
</gene>
<comment type="subcellular location">
    <subcellularLocation>
        <location evidence="2">Cell membrane</location>
        <topology evidence="2">Single-pass type II membrane protein</topology>
    </subcellularLocation>
</comment>
<keyword evidence="10" id="KW-0961">Cell wall biogenesis/degradation</keyword>
<keyword evidence="9" id="KW-0119">Carbohydrate metabolism</keyword>
<dbReference type="EC" id="3.2.1.39" evidence="4"/>
<keyword evidence="5" id="KW-1003">Cell membrane</keyword>
<comment type="similarity">
    <text evidence="3">Belongs to the glycosyl hydrolase 17 family.</text>
</comment>
<evidence type="ECO:0000313" key="17">
    <source>
        <dbReference type="Proteomes" id="UP001150569"/>
    </source>
</evidence>
<feature type="signal peptide" evidence="15">
    <location>
        <begin position="1"/>
        <end position="17"/>
    </location>
</feature>
<accession>A0A9W8AD53</accession>
<comment type="function">
    <text evidence="12">Glucanases play a role in cell expansion during growth, in cell-cell fusion during mating, and in spore release during sporulation. This enzyme may be involved in beta-glucan degradation. Active on laminarin and lichenan.</text>
</comment>
<evidence type="ECO:0000256" key="10">
    <source>
        <dbReference type="ARBA" id="ARBA00023316"/>
    </source>
</evidence>
<evidence type="ECO:0000256" key="14">
    <source>
        <dbReference type="ARBA" id="ARBA00043078"/>
    </source>
</evidence>
<evidence type="ECO:0000256" key="2">
    <source>
        <dbReference type="ARBA" id="ARBA00004401"/>
    </source>
</evidence>
<dbReference type="PANTHER" id="PTHR16631">
    <property type="entry name" value="GLUCAN 1,3-BETA-GLUCOSIDASE"/>
    <property type="match status" value="1"/>
</dbReference>
<keyword evidence="7" id="KW-0472">Membrane</keyword>
<dbReference type="GO" id="GO:0009986">
    <property type="term" value="C:cell surface"/>
    <property type="evidence" value="ECO:0007669"/>
    <property type="project" value="TreeGrafter"/>
</dbReference>
<evidence type="ECO:0000256" key="9">
    <source>
        <dbReference type="ARBA" id="ARBA00023277"/>
    </source>
</evidence>
<comment type="catalytic activity">
    <reaction evidence="1">
        <text>Hydrolysis of (1-&gt;3)-beta-D-glucosidic linkages in (1-&gt;3)-beta-D-glucans.</text>
        <dbReference type="EC" id="3.2.1.39"/>
    </reaction>
</comment>
<keyword evidence="17" id="KW-1185">Reference proteome</keyword>
<keyword evidence="6" id="KW-0378">Hydrolase</keyword>
<feature type="chain" id="PRO_5040803235" description="glucan endo-1,3-beta-D-glucosidase" evidence="15">
    <location>
        <begin position="18"/>
        <end position="306"/>
    </location>
</feature>
<keyword evidence="15" id="KW-0732">Signal</keyword>
<evidence type="ECO:0000256" key="12">
    <source>
        <dbReference type="ARBA" id="ARBA00037649"/>
    </source>
</evidence>
<evidence type="ECO:0000256" key="8">
    <source>
        <dbReference type="ARBA" id="ARBA00023180"/>
    </source>
</evidence>
<dbReference type="EMBL" id="JANBPT010000069">
    <property type="protein sequence ID" value="KAJ1928526.1"/>
    <property type="molecule type" value="Genomic_DNA"/>
</dbReference>
<dbReference type="GO" id="GO:0071555">
    <property type="term" value="P:cell wall organization"/>
    <property type="evidence" value="ECO:0007669"/>
    <property type="project" value="UniProtKB-KW"/>
</dbReference>
<reference evidence="16" key="1">
    <citation type="submission" date="2022-07" db="EMBL/GenBank/DDBJ databases">
        <title>Phylogenomic reconstructions and comparative analyses of Kickxellomycotina fungi.</title>
        <authorList>
            <person name="Reynolds N.K."/>
            <person name="Stajich J.E."/>
            <person name="Barry K."/>
            <person name="Grigoriev I.V."/>
            <person name="Crous P."/>
            <person name="Smith M.E."/>
        </authorList>
    </citation>
    <scope>NUCLEOTIDE SEQUENCE</scope>
    <source>
        <strain evidence="16">RSA 861</strain>
    </source>
</reference>
<evidence type="ECO:0000256" key="4">
    <source>
        <dbReference type="ARBA" id="ARBA00012780"/>
    </source>
</evidence>
<keyword evidence="8" id="KW-0325">Glycoprotein</keyword>
<evidence type="ECO:0000256" key="6">
    <source>
        <dbReference type="ARBA" id="ARBA00022801"/>
    </source>
</evidence>
<dbReference type="InterPro" id="IPR017853">
    <property type="entry name" value="GH"/>
</dbReference>
<dbReference type="OrthoDB" id="77201at2759"/>
<dbReference type="InterPro" id="IPR050732">
    <property type="entry name" value="Beta-glucan_modifiers"/>
</dbReference>
<proteinExistence type="inferred from homology"/>
<dbReference type="GO" id="GO:0005886">
    <property type="term" value="C:plasma membrane"/>
    <property type="evidence" value="ECO:0007669"/>
    <property type="project" value="UniProtKB-SubCell"/>
</dbReference>
<sequence length="306" mass="32556">MKVFAVLIASLLPLALAGPAVLKTSALAPAVFNGVTYTPVSSFPANVQEDQKAAIVAADMSIVNLSVNYLRLYSTDGNCAGYALDALATLKSNVKVHIGLWVADGESRYQQELTTAVALIKKYPGRVASLSVGNEAIFHTHLPIGTLVGYINALKANPAVKAANIPVGTFDITPSFVSNPSLVAAVDFIGINIQPDYSNVPAGSPGSAYAENFVSQFQAFQKEPVIAEAKKPIIVGEVGHATNDLNAFTNFFQSTVCLAAKHNINYNYFEFRNAMWKSVVDDKANVQTFGILTPDTVSKVRAAIVC</sequence>